<protein>
    <submittedName>
        <fullName evidence="2">Uncharacterized protein</fullName>
    </submittedName>
</protein>
<feature type="region of interest" description="Disordered" evidence="1">
    <location>
        <begin position="215"/>
        <end position="252"/>
    </location>
</feature>
<feature type="region of interest" description="Disordered" evidence="1">
    <location>
        <begin position="408"/>
        <end position="443"/>
    </location>
</feature>
<evidence type="ECO:0000313" key="2">
    <source>
        <dbReference type="EMBL" id="KAF2460100.1"/>
    </source>
</evidence>
<dbReference type="EMBL" id="MU001674">
    <property type="protein sequence ID" value="KAF2460100.1"/>
    <property type="molecule type" value="Genomic_DNA"/>
</dbReference>
<reference evidence="2" key="1">
    <citation type="journal article" date="2020" name="Stud. Mycol.">
        <title>101 Dothideomycetes genomes: a test case for predicting lifestyles and emergence of pathogens.</title>
        <authorList>
            <person name="Haridas S."/>
            <person name="Albert R."/>
            <person name="Binder M."/>
            <person name="Bloem J."/>
            <person name="Labutti K."/>
            <person name="Salamov A."/>
            <person name="Andreopoulos B."/>
            <person name="Baker S."/>
            <person name="Barry K."/>
            <person name="Bills G."/>
            <person name="Bluhm B."/>
            <person name="Cannon C."/>
            <person name="Castanera R."/>
            <person name="Culley D."/>
            <person name="Daum C."/>
            <person name="Ezra D."/>
            <person name="Gonzalez J."/>
            <person name="Henrissat B."/>
            <person name="Kuo A."/>
            <person name="Liang C."/>
            <person name="Lipzen A."/>
            <person name="Lutzoni F."/>
            <person name="Magnuson J."/>
            <person name="Mondo S."/>
            <person name="Nolan M."/>
            <person name="Ohm R."/>
            <person name="Pangilinan J."/>
            <person name="Park H.-J."/>
            <person name="Ramirez L."/>
            <person name="Alfaro M."/>
            <person name="Sun H."/>
            <person name="Tritt A."/>
            <person name="Yoshinaga Y."/>
            <person name="Zwiers L.-H."/>
            <person name="Turgeon B."/>
            <person name="Goodwin S."/>
            <person name="Spatafora J."/>
            <person name="Crous P."/>
            <person name="Grigoriev I."/>
        </authorList>
    </citation>
    <scope>NUCLEOTIDE SEQUENCE</scope>
    <source>
        <strain evidence="2">ATCC 16933</strain>
    </source>
</reference>
<organism evidence="2 3">
    <name type="scientific">Lineolata rhizophorae</name>
    <dbReference type="NCBI Taxonomy" id="578093"/>
    <lineage>
        <taxon>Eukaryota</taxon>
        <taxon>Fungi</taxon>
        <taxon>Dikarya</taxon>
        <taxon>Ascomycota</taxon>
        <taxon>Pezizomycotina</taxon>
        <taxon>Dothideomycetes</taxon>
        <taxon>Dothideomycetes incertae sedis</taxon>
        <taxon>Lineolatales</taxon>
        <taxon>Lineolataceae</taxon>
        <taxon>Lineolata</taxon>
    </lineage>
</organism>
<feature type="compositionally biased region" description="Polar residues" evidence="1">
    <location>
        <begin position="429"/>
        <end position="443"/>
    </location>
</feature>
<keyword evidence="3" id="KW-1185">Reference proteome</keyword>
<gene>
    <name evidence="2" type="ORF">BDY21DRAFT_408218</name>
</gene>
<evidence type="ECO:0000313" key="3">
    <source>
        <dbReference type="Proteomes" id="UP000799766"/>
    </source>
</evidence>
<sequence>MASSSGVPIPKLKGYDNITSWQTAIELCVEEENLRHFWTFKPFNENTEQRPLESPEEESAPANVNGIVYHKRNARFKLLIATSVPQEILDLIRLLPTAVEMFQKVALLCSKNSCETTVREAQEFLDLAYENTKGVSDFAAKFFRLYDSYRTIMDLPDEKRKSLWMLWKLRKAFPQEVERHLNGKELYAETPSTGKIIPLLHPELLEAIFNARANRKSKARSTDNDKSNVDRSGKDNNNGKRKDAATSRKETEGPKTFATAYCKAEITERESENCSAWITGHYIAGAHITTPTRWILGTAANTHVVSDRRFVVHLTDRARIFEEAFGTSMAKLCTIRFQILMKNGAVLRAEAANCLYVPNGLNILSIGRLCHTGCYVDTASGELWKDNQYADSYYDENGSLAIDLLPLDGSEGNTEDSTPRLRRPCPPAQKTSDLRNASSTNGS</sequence>
<name>A0A6A6P814_9PEZI</name>
<accession>A0A6A6P814</accession>
<evidence type="ECO:0000256" key="1">
    <source>
        <dbReference type="SAM" id="MobiDB-lite"/>
    </source>
</evidence>
<feature type="compositionally biased region" description="Basic and acidic residues" evidence="1">
    <location>
        <begin position="220"/>
        <end position="252"/>
    </location>
</feature>
<dbReference type="AlphaFoldDB" id="A0A6A6P814"/>
<dbReference type="Proteomes" id="UP000799766">
    <property type="component" value="Unassembled WGS sequence"/>
</dbReference>
<proteinExistence type="predicted"/>